<protein>
    <submittedName>
        <fullName evidence="1">Uncharacterized protein</fullName>
    </submittedName>
</protein>
<accession>A0A0L8BV81</accession>
<evidence type="ECO:0000313" key="1">
    <source>
        <dbReference type="EMBL" id="KOF18414.1"/>
    </source>
</evidence>
<sequence>MSTNIDSIDSFFSYVDTDDIVATVCLLSRRRAEPQYWGLQPLAPMSLIPRQLIVREPPTRVMYLHFVRQAGPPVPKHQVSIPFFGARCKTVHQDTRRTPRPQSIVYRPGWGSPSFGKRSGPTAGHFLHRDAIRGPTNFRSKIRDVIAVDIVGTKYTGVDTMGKTLIGFLNRGHDTEGEIESRHAFWVESCAPYGRAIS</sequence>
<gene>
    <name evidence="1" type="ORF">AC244_13630</name>
</gene>
<dbReference type="PATRIC" id="fig|106592.7.peg.6963"/>
<dbReference type="AlphaFoldDB" id="A0A0L8BV81"/>
<dbReference type="EMBL" id="LGAP01000007">
    <property type="protein sequence ID" value="KOF18414.1"/>
    <property type="molecule type" value="Genomic_DNA"/>
</dbReference>
<evidence type="ECO:0000313" key="2">
    <source>
        <dbReference type="Proteomes" id="UP000037425"/>
    </source>
</evidence>
<name>A0A0L8BV81_ENSAD</name>
<organism evidence="1 2">
    <name type="scientific">Ensifer adhaerens</name>
    <name type="common">Sinorhizobium morelense</name>
    <dbReference type="NCBI Taxonomy" id="106592"/>
    <lineage>
        <taxon>Bacteria</taxon>
        <taxon>Pseudomonadati</taxon>
        <taxon>Pseudomonadota</taxon>
        <taxon>Alphaproteobacteria</taxon>
        <taxon>Hyphomicrobiales</taxon>
        <taxon>Rhizobiaceae</taxon>
        <taxon>Sinorhizobium/Ensifer group</taxon>
        <taxon>Ensifer</taxon>
    </lineage>
</organism>
<proteinExistence type="predicted"/>
<comment type="caution">
    <text evidence="1">The sequence shown here is derived from an EMBL/GenBank/DDBJ whole genome shotgun (WGS) entry which is preliminary data.</text>
</comment>
<dbReference type="Proteomes" id="UP000037425">
    <property type="component" value="Unassembled WGS sequence"/>
</dbReference>
<reference evidence="2" key="1">
    <citation type="submission" date="2015-07" db="EMBL/GenBank/DDBJ databases">
        <title>Whole genome sequence of an Ensifer adhaerens strain isolated from a cave pool in the Wind Cave National Park.</title>
        <authorList>
            <person name="Eng W.W.H."/>
            <person name="Gan H.M."/>
            <person name="Barton H.A."/>
            <person name="Savka M.A."/>
        </authorList>
    </citation>
    <scope>NUCLEOTIDE SEQUENCE [LARGE SCALE GENOMIC DNA]</scope>
    <source>
        <strain evidence="2">SD006</strain>
    </source>
</reference>